<dbReference type="EMBL" id="JBHMCF010000010">
    <property type="protein sequence ID" value="MFB9469915.1"/>
    <property type="molecule type" value="Genomic_DNA"/>
</dbReference>
<accession>A0ABV5NHY9</accession>
<proteinExistence type="predicted"/>
<dbReference type="RefSeq" id="WP_364379887.1">
    <property type="nucleotide sequence ID" value="NZ_JBHMCF010000010.1"/>
</dbReference>
<comment type="caution">
    <text evidence="2">The sequence shown here is derived from an EMBL/GenBank/DDBJ whole genome shotgun (WGS) entry which is preliminary data.</text>
</comment>
<dbReference type="PROSITE" id="PS51257">
    <property type="entry name" value="PROKAR_LIPOPROTEIN"/>
    <property type="match status" value="1"/>
</dbReference>
<protein>
    <recommendedName>
        <fullName evidence="4">Lipoprotein</fullName>
    </recommendedName>
</protein>
<reference evidence="2 3" key="1">
    <citation type="submission" date="2024-09" db="EMBL/GenBank/DDBJ databases">
        <authorList>
            <person name="Sun Q."/>
            <person name="Mori K."/>
        </authorList>
    </citation>
    <scope>NUCLEOTIDE SEQUENCE [LARGE SCALE GENOMIC DNA]</scope>
    <source>
        <strain evidence="2 3">JCM 3324</strain>
    </source>
</reference>
<gene>
    <name evidence="2" type="ORF">ACFFR3_10395</name>
</gene>
<keyword evidence="1" id="KW-0732">Signal</keyword>
<evidence type="ECO:0000313" key="3">
    <source>
        <dbReference type="Proteomes" id="UP001589568"/>
    </source>
</evidence>
<evidence type="ECO:0000313" key="2">
    <source>
        <dbReference type="EMBL" id="MFB9469915.1"/>
    </source>
</evidence>
<evidence type="ECO:0008006" key="4">
    <source>
        <dbReference type="Google" id="ProtNLM"/>
    </source>
</evidence>
<keyword evidence="3" id="KW-1185">Reference proteome</keyword>
<dbReference type="Proteomes" id="UP001589568">
    <property type="component" value="Unassembled WGS sequence"/>
</dbReference>
<evidence type="ECO:0000256" key="1">
    <source>
        <dbReference type="SAM" id="SignalP"/>
    </source>
</evidence>
<sequence>MTNRLARVMAGFLMSPVLVSCSAPVTDPLLRDPAQWPLTTLRGLVDHGELPEEAERPLAQIKVGTYDMIAWVNSEGHCGLSGADWTLDLDLTGSQGHPARQQGFSGPMEVAVSGSRESEASLFCTPTRMLIRVEGQTSEPFVSGDAVAQIVDGGLNAVVGPQEAQRESLPRAAITVAGPGIGSDL</sequence>
<organism evidence="2 3">
    <name type="scientific">Nonomuraea salmonea</name>
    <dbReference type="NCBI Taxonomy" id="46181"/>
    <lineage>
        <taxon>Bacteria</taxon>
        <taxon>Bacillati</taxon>
        <taxon>Actinomycetota</taxon>
        <taxon>Actinomycetes</taxon>
        <taxon>Streptosporangiales</taxon>
        <taxon>Streptosporangiaceae</taxon>
        <taxon>Nonomuraea</taxon>
    </lineage>
</organism>
<feature type="signal peptide" evidence="1">
    <location>
        <begin position="1"/>
        <end position="22"/>
    </location>
</feature>
<name>A0ABV5NHY9_9ACTN</name>
<feature type="chain" id="PRO_5046515613" description="Lipoprotein" evidence="1">
    <location>
        <begin position="23"/>
        <end position="185"/>
    </location>
</feature>